<evidence type="ECO:0000313" key="4">
    <source>
        <dbReference type="Proteomes" id="UP000288805"/>
    </source>
</evidence>
<dbReference type="SMART" id="SM00175">
    <property type="entry name" value="RAB"/>
    <property type="match status" value="1"/>
</dbReference>
<dbReference type="FunFam" id="3.40.50.300:FF:001447">
    <property type="entry name" value="Ras-related protein Rab-1B"/>
    <property type="match status" value="1"/>
</dbReference>
<dbReference type="SMART" id="SM00173">
    <property type="entry name" value="RAS"/>
    <property type="match status" value="1"/>
</dbReference>
<feature type="signal peptide" evidence="2">
    <location>
        <begin position="1"/>
        <end position="16"/>
    </location>
</feature>
<comment type="caution">
    <text evidence="3">The sequence shown here is derived from an EMBL/GenBank/DDBJ whole genome shotgun (WGS) entry which is preliminary data.</text>
</comment>
<protein>
    <submittedName>
        <fullName evidence="3">Ras-related protein RGP1</fullName>
    </submittedName>
</protein>
<organism evidence="3 4">
    <name type="scientific">Vitis vinifera</name>
    <name type="common">Grape</name>
    <dbReference type="NCBI Taxonomy" id="29760"/>
    <lineage>
        <taxon>Eukaryota</taxon>
        <taxon>Viridiplantae</taxon>
        <taxon>Streptophyta</taxon>
        <taxon>Embryophyta</taxon>
        <taxon>Tracheophyta</taxon>
        <taxon>Spermatophyta</taxon>
        <taxon>Magnoliopsida</taxon>
        <taxon>eudicotyledons</taxon>
        <taxon>Gunneridae</taxon>
        <taxon>Pentapetalae</taxon>
        <taxon>rosids</taxon>
        <taxon>Vitales</taxon>
        <taxon>Vitaceae</taxon>
        <taxon>Viteae</taxon>
        <taxon>Vitis</taxon>
    </lineage>
</organism>
<dbReference type="GO" id="GO:0005525">
    <property type="term" value="F:GTP binding"/>
    <property type="evidence" value="ECO:0007669"/>
    <property type="project" value="InterPro"/>
</dbReference>
<feature type="chain" id="PRO_5019066364" evidence="2">
    <location>
        <begin position="17"/>
        <end position="475"/>
    </location>
</feature>
<comment type="similarity">
    <text evidence="1">Belongs to the small GTPase superfamily. Rab family.</text>
</comment>
<dbReference type="InterPro" id="IPR050209">
    <property type="entry name" value="Rab_GTPases_membrane_traffic"/>
</dbReference>
<evidence type="ECO:0000313" key="3">
    <source>
        <dbReference type="EMBL" id="RVX02972.1"/>
    </source>
</evidence>
<dbReference type="GO" id="GO:0003924">
    <property type="term" value="F:GTPase activity"/>
    <property type="evidence" value="ECO:0007669"/>
    <property type="project" value="InterPro"/>
</dbReference>
<dbReference type="PROSITE" id="PS51419">
    <property type="entry name" value="RAB"/>
    <property type="match status" value="1"/>
</dbReference>
<dbReference type="AlphaFoldDB" id="A0A438J236"/>
<dbReference type="PANTHER" id="PTHR47979">
    <property type="entry name" value="DRAB11-RELATED"/>
    <property type="match status" value="1"/>
</dbReference>
<reference evidence="3 4" key="1">
    <citation type="journal article" date="2018" name="PLoS Genet.">
        <title>Population sequencing reveals clonal diversity and ancestral inbreeding in the grapevine cultivar Chardonnay.</title>
        <authorList>
            <person name="Roach M.J."/>
            <person name="Johnson D.L."/>
            <person name="Bohlmann J."/>
            <person name="van Vuuren H.J."/>
            <person name="Jones S.J."/>
            <person name="Pretorius I.S."/>
            <person name="Schmidt S.A."/>
            <person name="Borneman A.R."/>
        </authorList>
    </citation>
    <scope>NUCLEOTIDE SEQUENCE [LARGE SCALE GENOMIC DNA]</scope>
    <source>
        <strain evidence="4">cv. Chardonnay</strain>
        <tissue evidence="3">Leaf</tissue>
    </source>
</reference>
<dbReference type="PRINTS" id="PR00449">
    <property type="entry name" value="RASTRNSFRMNG"/>
</dbReference>
<accession>A0A438J236</accession>
<evidence type="ECO:0000256" key="1">
    <source>
        <dbReference type="ARBA" id="ARBA00006270"/>
    </source>
</evidence>
<keyword evidence="2" id="KW-0732">Signal</keyword>
<dbReference type="Gene3D" id="3.40.50.300">
    <property type="entry name" value="P-loop containing nucleotide triphosphate hydrolases"/>
    <property type="match status" value="1"/>
</dbReference>
<dbReference type="InterPro" id="IPR001806">
    <property type="entry name" value="Small_GTPase"/>
</dbReference>
<evidence type="ECO:0000256" key="2">
    <source>
        <dbReference type="SAM" id="SignalP"/>
    </source>
</evidence>
<dbReference type="SUPFAM" id="SSF52540">
    <property type="entry name" value="P-loop containing nucleoside triphosphate hydrolases"/>
    <property type="match status" value="1"/>
</dbReference>
<proteinExistence type="inferred from homology"/>
<sequence>MTFLSWTLCWFEAASGLRINLAKSEIIPVGEVDEILEMAVELGCKHGRKAHLVSWEKVCVSKEKGGLGLRKIVQLNKALLGKWVWRFARAKDEMWKRVLVAKYGQEEFGWRTKKANGAFGVGLWKEIMKEADWCWNNMTLKVGKGTKIRFWKDTWCGDVELARRFPQLFNVVPKKVPLWGNYGTRMLAKEESKNYFGGGFGLVEGGKNGKFGVKDAYGLLTSHSTSCSPKRAFGWRMCLPSEKWKLVQIEDDRRKKMNAKKDMNDSLMLGRRLFGVLFVVVHKYCWLTCSVILRWSLLFMEAIYEGKVEFNPMNLPLKTLSVREQRYRAVTSAYYRGAVGAMLVYDITKRQSFDHVARWLQELRGHADKNIVIMLVGNKSDLGTLQAVPTEDAKEFAERENLFFMETSALEATNVETAFLSVLTEIYRIISKKTLVANEEVESGGNSSLLKGTKIIVPGKEPKSEGSKYNCCLSS</sequence>
<name>A0A438J236_VITVI</name>
<dbReference type="InterPro" id="IPR027417">
    <property type="entry name" value="P-loop_NTPase"/>
</dbReference>
<dbReference type="PROSITE" id="PS51421">
    <property type="entry name" value="RAS"/>
    <property type="match status" value="1"/>
</dbReference>
<dbReference type="InterPro" id="IPR005225">
    <property type="entry name" value="Small_GTP-bd"/>
</dbReference>
<gene>
    <name evidence="3" type="primary">RGP1</name>
    <name evidence="3" type="ORF">CK203_023198</name>
</gene>
<dbReference type="EMBL" id="QGNW01000068">
    <property type="protein sequence ID" value="RVX02972.1"/>
    <property type="molecule type" value="Genomic_DNA"/>
</dbReference>
<dbReference type="NCBIfam" id="TIGR00231">
    <property type="entry name" value="small_GTP"/>
    <property type="match status" value="1"/>
</dbReference>
<dbReference type="Proteomes" id="UP000288805">
    <property type="component" value="Unassembled WGS sequence"/>
</dbReference>
<dbReference type="Pfam" id="PF00071">
    <property type="entry name" value="Ras"/>
    <property type="match status" value="1"/>
</dbReference>